<dbReference type="EMBL" id="CDMC01000010">
    <property type="protein sequence ID" value="CEL07997.1"/>
    <property type="molecule type" value="Genomic_DNA"/>
</dbReference>
<organism evidence="2 3">
    <name type="scientific">Aspergillus calidoustus</name>
    <dbReference type="NCBI Taxonomy" id="454130"/>
    <lineage>
        <taxon>Eukaryota</taxon>
        <taxon>Fungi</taxon>
        <taxon>Dikarya</taxon>
        <taxon>Ascomycota</taxon>
        <taxon>Pezizomycotina</taxon>
        <taxon>Eurotiomycetes</taxon>
        <taxon>Eurotiomycetidae</taxon>
        <taxon>Eurotiales</taxon>
        <taxon>Aspergillaceae</taxon>
        <taxon>Aspergillus</taxon>
        <taxon>Aspergillus subgen. Nidulantes</taxon>
    </lineage>
</organism>
<feature type="region of interest" description="Disordered" evidence="1">
    <location>
        <begin position="115"/>
        <end position="153"/>
    </location>
</feature>
<feature type="region of interest" description="Disordered" evidence="1">
    <location>
        <begin position="29"/>
        <end position="53"/>
    </location>
</feature>
<accession>A0A0U5GAL9</accession>
<reference evidence="3" key="1">
    <citation type="journal article" date="2016" name="Genome Announc.">
        <title>Draft genome sequences of fungus Aspergillus calidoustus.</title>
        <authorList>
            <person name="Horn F."/>
            <person name="Linde J."/>
            <person name="Mattern D.J."/>
            <person name="Walther G."/>
            <person name="Guthke R."/>
            <person name="Scherlach K."/>
            <person name="Martin K."/>
            <person name="Brakhage A.A."/>
            <person name="Petzke L."/>
            <person name="Valiante V."/>
        </authorList>
    </citation>
    <scope>NUCLEOTIDE SEQUENCE [LARGE SCALE GENOMIC DNA]</scope>
    <source>
        <strain evidence="3">SF006504</strain>
    </source>
</reference>
<dbReference type="Proteomes" id="UP000054771">
    <property type="component" value="Unassembled WGS sequence"/>
</dbReference>
<dbReference type="AlphaFoldDB" id="A0A0U5GAL9"/>
<gene>
    <name evidence="2" type="ORF">ASPCAL11151</name>
</gene>
<sequence length="345" mass="37468">MSQTSIHTSPLKDSRRILGEKNVNACLSPAARSPVKRASVDSSSPKKLLPSPSFIAQKRPIGQVDEKLGNDARGLLGVQRVETRVPAALAPAQHGIFEQLAADGEVRPTSDAMNLDEQTEKPLPEIDTPSYAGIPFSEAQPISTQSVPSDPDTRKQFIKEKATLLRNRLQNAMRHIRDPQFDRRVSELEAHSRKYPRLSGSGIQQHLEQKYGTGKEDYDEDDDDDDQMLSTPRAQISRLHHVQEPAGAGDGEVTPTQHTFQQDQHTASPSQMLLSSPTYKSNPATTAQSGRLNCQSPQKTAEDTSPSSQRSGHEGDGDAVDGLLKLMGTTPNSGAGSSGYEKADC</sequence>
<dbReference type="OMA" id="EKNVNAC"/>
<evidence type="ECO:0000256" key="1">
    <source>
        <dbReference type="SAM" id="MobiDB-lite"/>
    </source>
</evidence>
<keyword evidence="3" id="KW-1185">Reference proteome</keyword>
<feature type="compositionally biased region" description="Polar residues" evidence="1">
    <location>
        <begin position="254"/>
        <end position="310"/>
    </location>
</feature>
<evidence type="ECO:0000313" key="3">
    <source>
        <dbReference type="Proteomes" id="UP000054771"/>
    </source>
</evidence>
<proteinExistence type="predicted"/>
<feature type="region of interest" description="Disordered" evidence="1">
    <location>
        <begin position="245"/>
        <end position="345"/>
    </location>
</feature>
<evidence type="ECO:0000313" key="2">
    <source>
        <dbReference type="EMBL" id="CEL07997.1"/>
    </source>
</evidence>
<name>A0A0U5GAL9_ASPCI</name>
<feature type="compositionally biased region" description="Low complexity" evidence="1">
    <location>
        <begin position="42"/>
        <end position="53"/>
    </location>
</feature>
<feature type="compositionally biased region" description="Basic and acidic residues" evidence="1">
    <location>
        <begin position="207"/>
        <end position="216"/>
    </location>
</feature>
<protein>
    <submittedName>
        <fullName evidence="2">Uncharacterized protein</fullName>
    </submittedName>
</protein>
<dbReference type="OrthoDB" id="10261904at2759"/>
<feature type="region of interest" description="Disordered" evidence="1">
    <location>
        <begin position="192"/>
        <end position="228"/>
    </location>
</feature>
<feature type="compositionally biased region" description="Acidic residues" evidence="1">
    <location>
        <begin position="217"/>
        <end position="227"/>
    </location>
</feature>
<dbReference type="STRING" id="454130.A0A0U5GAL9"/>